<dbReference type="PANTHER" id="PTHR10430">
    <property type="entry name" value="PEROXIREDOXIN"/>
    <property type="match status" value="1"/>
</dbReference>
<dbReference type="InterPro" id="IPR013766">
    <property type="entry name" value="Thioredoxin_domain"/>
</dbReference>
<dbReference type="GO" id="GO:0045454">
    <property type="term" value="P:cell redox homeostasis"/>
    <property type="evidence" value="ECO:0007669"/>
    <property type="project" value="TreeGrafter"/>
</dbReference>
<comment type="catalytic activity">
    <reaction evidence="6">
        <text>a hydroperoxide + 2 glutathione = an alcohol + glutathione disulfide + H2O</text>
        <dbReference type="Rhea" id="RHEA:62632"/>
        <dbReference type="ChEBI" id="CHEBI:15377"/>
        <dbReference type="ChEBI" id="CHEBI:30879"/>
        <dbReference type="ChEBI" id="CHEBI:35924"/>
        <dbReference type="ChEBI" id="CHEBI:57925"/>
        <dbReference type="ChEBI" id="CHEBI:58297"/>
        <dbReference type="EC" id="1.11.1.27"/>
    </reaction>
</comment>
<comment type="function">
    <text evidence="6">Thiol-specific peroxidase that catalyzes the reduction of hydrogen peroxide and organic hydroperoxides to water and alcohols, respectively. Plays a role in cell protection against oxidative stress by detoxifying peroxides.</text>
</comment>
<evidence type="ECO:0000313" key="8">
    <source>
        <dbReference type="EMBL" id="OGI67600.1"/>
    </source>
</evidence>
<evidence type="ECO:0000259" key="7">
    <source>
        <dbReference type="PROSITE" id="PS51352"/>
    </source>
</evidence>
<evidence type="ECO:0000313" key="9">
    <source>
        <dbReference type="Proteomes" id="UP000179076"/>
    </source>
</evidence>
<name>A0A1F6VD98_9PROT</name>
<gene>
    <name evidence="8" type="ORF">A2W18_03335</name>
</gene>
<keyword evidence="2 6" id="KW-0049">Antioxidant</keyword>
<dbReference type="InterPro" id="IPR013740">
    <property type="entry name" value="Redoxin"/>
</dbReference>
<evidence type="ECO:0000256" key="6">
    <source>
        <dbReference type="RuleBase" id="RU366011"/>
    </source>
</evidence>
<feature type="domain" description="Thioredoxin" evidence="7">
    <location>
        <begin position="3"/>
        <end position="161"/>
    </location>
</feature>
<protein>
    <recommendedName>
        <fullName evidence="6">Glutathione-dependent peroxiredoxin</fullName>
        <ecNumber evidence="6">1.11.1.27</ecNumber>
    </recommendedName>
</protein>
<dbReference type="GO" id="GO:0034599">
    <property type="term" value="P:cellular response to oxidative stress"/>
    <property type="evidence" value="ECO:0007669"/>
    <property type="project" value="InterPro"/>
</dbReference>
<feature type="active site" description="Cysteine sulfenic acid (-SOH) intermediate" evidence="5">
    <location>
        <position position="49"/>
    </location>
</feature>
<evidence type="ECO:0000256" key="5">
    <source>
        <dbReference type="PIRSR" id="PIRSR637944-1"/>
    </source>
</evidence>
<evidence type="ECO:0000256" key="3">
    <source>
        <dbReference type="ARBA" id="ARBA00023002"/>
    </source>
</evidence>
<dbReference type="GO" id="GO:0008379">
    <property type="term" value="F:thioredoxin peroxidase activity"/>
    <property type="evidence" value="ECO:0007669"/>
    <property type="project" value="InterPro"/>
</dbReference>
<dbReference type="Gene3D" id="3.40.30.10">
    <property type="entry name" value="Glutaredoxin"/>
    <property type="match status" value="1"/>
</dbReference>
<evidence type="ECO:0000256" key="2">
    <source>
        <dbReference type="ARBA" id="ARBA00022862"/>
    </source>
</evidence>
<dbReference type="Pfam" id="PF08534">
    <property type="entry name" value="Redoxin"/>
    <property type="match status" value="1"/>
</dbReference>
<dbReference type="FunFam" id="3.40.30.10:FF:000020">
    <property type="entry name" value="Peroxiredoxin"/>
    <property type="match status" value="1"/>
</dbReference>
<dbReference type="CDD" id="cd03013">
    <property type="entry name" value="PRX5_like"/>
    <property type="match status" value="1"/>
</dbReference>
<organism evidence="8 9">
    <name type="scientific">Candidatus Muproteobacteria bacterium RBG_16_60_9</name>
    <dbReference type="NCBI Taxonomy" id="1817755"/>
    <lineage>
        <taxon>Bacteria</taxon>
        <taxon>Pseudomonadati</taxon>
        <taxon>Pseudomonadota</taxon>
        <taxon>Candidatus Muproteobacteria</taxon>
    </lineage>
</organism>
<dbReference type="GO" id="GO:0042744">
    <property type="term" value="P:hydrogen peroxide catabolic process"/>
    <property type="evidence" value="ECO:0007669"/>
    <property type="project" value="TreeGrafter"/>
</dbReference>
<keyword evidence="3 6" id="KW-0560">Oxidoreductase</keyword>
<reference evidence="8 9" key="1">
    <citation type="journal article" date="2016" name="Nat. Commun.">
        <title>Thousands of microbial genomes shed light on interconnected biogeochemical processes in an aquifer system.</title>
        <authorList>
            <person name="Anantharaman K."/>
            <person name="Brown C.T."/>
            <person name="Hug L.A."/>
            <person name="Sharon I."/>
            <person name="Castelle C.J."/>
            <person name="Probst A.J."/>
            <person name="Thomas B.C."/>
            <person name="Singh A."/>
            <person name="Wilkins M.J."/>
            <person name="Karaoz U."/>
            <person name="Brodie E.L."/>
            <person name="Williams K.H."/>
            <person name="Hubbard S.S."/>
            <person name="Banfield J.F."/>
        </authorList>
    </citation>
    <scope>NUCLEOTIDE SEQUENCE [LARGE SCALE GENOMIC DNA]</scope>
</reference>
<dbReference type="SUPFAM" id="SSF52833">
    <property type="entry name" value="Thioredoxin-like"/>
    <property type="match status" value="1"/>
</dbReference>
<dbReference type="PROSITE" id="PS51352">
    <property type="entry name" value="THIOREDOXIN_2"/>
    <property type="match status" value="1"/>
</dbReference>
<dbReference type="Proteomes" id="UP000179076">
    <property type="component" value="Unassembled WGS sequence"/>
</dbReference>
<dbReference type="AlphaFoldDB" id="A0A1F6VD98"/>
<dbReference type="EMBL" id="MFSP01000055">
    <property type="protein sequence ID" value="OGI67600.1"/>
    <property type="molecule type" value="Genomic_DNA"/>
</dbReference>
<sequence>MTIKVGDRLPQVSLREMTTDGMKTRTVAELTRGRRVVMIGLPGAFTPTCSARHVPSYIDRRSELKARSIDDIFCVSVNDAFVMDAWSKSLNAPGKIRMLADGNGEFTRAVGFDSDRFEVGMGTRSRRYSMFVEDGVGQVLNFEESGKYENSDAGTLLTRIV</sequence>
<dbReference type="InterPro" id="IPR037944">
    <property type="entry name" value="PRX5-like"/>
</dbReference>
<evidence type="ECO:0000256" key="1">
    <source>
        <dbReference type="ARBA" id="ARBA00022559"/>
    </source>
</evidence>
<keyword evidence="4 6" id="KW-0676">Redox-active center</keyword>
<dbReference type="InterPro" id="IPR036249">
    <property type="entry name" value="Thioredoxin-like_sf"/>
</dbReference>
<comment type="similarity">
    <text evidence="6">Belongs to the peroxiredoxin family. Prx5 subfamily.</text>
</comment>
<evidence type="ECO:0000256" key="4">
    <source>
        <dbReference type="ARBA" id="ARBA00023284"/>
    </source>
</evidence>
<accession>A0A1F6VD98</accession>
<keyword evidence="1 6" id="KW-0575">Peroxidase</keyword>
<dbReference type="EC" id="1.11.1.27" evidence="6"/>
<dbReference type="PANTHER" id="PTHR10430:SF16">
    <property type="entry name" value="PEROXIREDOXIN-5, MITOCHONDRIAL"/>
    <property type="match status" value="1"/>
</dbReference>
<comment type="caution">
    <text evidence="8">The sequence shown here is derived from an EMBL/GenBank/DDBJ whole genome shotgun (WGS) entry which is preliminary data.</text>
</comment>
<dbReference type="GO" id="GO:0005737">
    <property type="term" value="C:cytoplasm"/>
    <property type="evidence" value="ECO:0007669"/>
    <property type="project" value="TreeGrafter"/>
</dbReference>
<proteinExistence type="inferred from homology"/>